<feature type="domain" description="VWFA" evidence="2">
    <location>
        <begin position="2355"/>
        <end position="2576"/>
    </location>
</feature>
<dbReference type="InterPro" id="IPR027417">
    <property type="entry name" value="P-loop_NTPase"/>
</dbReference>
<evidence type="ECO:0000313" key="3">
    <source>
        <dbReference type="EMBL" id="KAL1523601.1"/>
    </source>
</evidence>
<dbReference type="InterPro" id="IPR000185">
    <property type="entry name" value="SecA"/>
</dbReference>
<dbReference type="Gene3D" id="3.40.50.410">
    <property type="entry name" value="von Willebrand factor, type A domain"/>
    <property type="match status" value="1"/>
</dbReference>
<dbReference type="Pfam" id="PF07517">
    <property type="entry name" value="SecA_DEAD"/>
    <property type="match status" value="1"/>
</dbReference>
<dbReference type="GO" id="GO:0006605">
    <property type="term" value="P:protein targeting"/>
    <property type="evidence" value="ECO:0007669"/>
    <property type="project" value="InterPro"/>
</dbReference>
<proteinExistence type="predicted"/>
<feature type="compositionally biased region" description="Polar residues" evidence="1">
    <location>
        <begin position="896"/>
        <end position="913"/>
    </location>
</feature>
<dbReference type="InterPro" id="IPR011115">
    <property type="entry name" value="SecA_DEAD"/>
</dbReference>
<dbReference type="PANTHER" id="PTHR30612:SF0">
    <property type="entry name" value="CHLOROPLAST PROTEIN-TRANSPORTING ATPASE"/>
    <property type="match status" value="1"/>
</dbReference>
<dbReference type="Gene3D" id="3.40.50.300">
    <property type="entry name" value="P-loop containing nucleotide triphosphate hydrolases"/>
    <property type="match status" value="2"/>
</dbReference>
<dbReference type="SUPFAM" id="SSF52540">
    <property type="entry name" value="P-loop containing nucleoside triphosphate hydrolases"/>
    <property type="match status" value="1"/>
</dbReference>
<dbReference type="GO" id="GO:0005524">
    <property type="term" value="F:ATP binding"/>
    <property type="evidence" value="ECO:0007669"/>
    <property type="project" value="InterPro"/>
</dbReference>
<feature type="region of interest" description="Disordered" evidence="1">
    <location>
        <begin position="883"/>
        <end position="917"/>
    </location>
</feature>
<dbReference type="SUPFAM" id="SSF53300">
    <property type="entry name" value="vWA-like"/>
    <property type="match status" value="1"/>
</dbReference>
<evidence type="ECO:0000256" key="1">
    <source>
        <dbReference type="SAM" id="MobiDB-lite"/>
    </source>
</evidence>
<reference evidence="3 4" key="1">
    <citation type="journal article" date="2024" name="Science">
        <title>Giant polyketide synthase enzymes in the biosynthesis of giant marine polyether toxins.</title>
        <authorList>
            <person name="Fallon T.R."/>
            <person name="Shende V.V."/>
            <person name="Wierzbicki I.H."/>
            <person name="Pendleton A.L."/>
            <person name="Watervoot N.F."/>
            <person name="Auber R.P."/>
            <person name="Gonzalez D.J."/>
            <person name="Wisecaver J.H."/>
            <person name="Moore B.S."/>
        </authorList>
    </citation>
    <scope>NUCLEOTIDE SEQUENCE [LARGE SCALE GENOMIC DNA]</scope>
    <source>
        <strain evidence="3 4">12B1</strain>
    </source>
</reference>
<dbReference type="InterPro" id="IPR036465">
    <property type="entry name" value="vWFA_dom_sf"/>
</dbReference>
<dbReference type="InterPro" id="IPR002035">
    <property type="entry name" value="VWF_A"/>
</dbReference>
<gene>
    <name evidence="3" type="ORF">AB1Y20_018537</name>
</gene>
<dbReference type="GO" id="GO:0016020">
    <property type="term" value="C:membrane"/>
    <property type="evidence" value="ECO:0007669"/>
    <property type="project" value="InterPro"/>
</dbReference>
<dbReference type="EMBL" id="JBGBPQ010000005">
    <property type="protein sequence ID" value="KAL1523601.1"/>
    <property type="molecule type" value="Genomic_DNA"/>
</dbReference>
<accession>A0AB34JQ65</accession>
<dbReference type="Proteomes" id="UP001515480">
    <property type="component" value="Unassembled WGS sequence"/>
</dbReference>
<name>A0AB34JQ65_PRYPA</name>
<dbReference type="GO" id="GO:0006886">
    <property type="term" value="P:intracellular protein transport"/>
    <property type="evidence" value="ECO:0007669"/>
    <property type="project" value="InterPro"/>
</dbReference>
<keyword evidence="4" id="KW-1185">Reference proteome</keyword>
<dbReference type="PANTHER" id="PTHR30612">
    <property type="entry name" value="SECA INNER MEMBRANE COMPONENT OF SEC PROTEIN SECRETION SYSTEM"/>
    <property type="match status" value="1"/>
</dbReference>
<comment type="caution">
    <text evidence="3">The sequence shown here is derived from an EMBL/GenBank/DDBJ whole genome shotgun (WGS) entry which is preliminary data.</text>
</comment>
<sequence>MQLLSSDSAVRVRLFGYSNEDVGLTHVDLKLRTAASFQELAKFMREQLPHAVPKVFASAPERIVQGHDSRLCHLLSWRLLSQSNKWRWGWGVFVVDGANGQEGYLQVYKKLGDEPLQQKLGQYTLARLPVCKLQLIDGMPTNVTITAGCGADQLVLRFDSRTEQEEWWNALKRTQIRAAPLPTHAMQGHPLARHPATSRLFSYVWMLSKESPDSSLSEFLCPALLHGSGERATLLAIFELCYVFLEMTLQDGSIPSCTSVFRDASWRQFTQALVDFVLRFLDSSGKLERNATKQSVLLLVLYCDIRLETQSMTILDRSAVLVDLVAAMLHWVTQSSSQSTSQFLHKLLQYFSKYAVGGVGVLAEQRESHVQLEELLNKMQESTFTKKSVDLKQLRALCDPKCWDLHQVLNFYCPEDMDEALIRNANLEEYEQGAVKRFSDAVREQMSSNTCESLSTDIVLSFCPYIDRVERYERAIVWFPLERLELPRCKAHLFFQLIAMGAFEHSHAMEQIAQKVARGEFGDGAIEMIHFLVIFLVRDPIEQLPGELRVTPDDVRCRALRIWVMALLYEYDKQPRNELHKKIRGVLVDAFLSLCAGLWDQSSAKIKLLRGVAGDCAKQLETPTDAQNDNSVLRGISMSLSSIDNLQEYAGYNISAESMHHWLQRRLQGFLWLCLHINALDEFSHALTLPGTIPEARRSEYVDRLCSVLRSSDLGVGMQRWKCDRAWNDQLKELVGMEGFFTAYELFTHSSNLLSFSKLAQEVIQKLIKANPEVMKIYLSVVLRGQLPADPSPPTEAVGIHPRRGNSLRRELSASARDLRTKIVACTRTILDQIRHEKIMKRKEEAFKCFHELLDAIYAHDMQEEGFKRKLLPEIARFLQSDRESRQRQVDKIQTPAFTRRQTPATSQTTISLRSPPLASPRFQSLASARQLSLASARTNSLSSALFRSDSTISRHLLPEQGRLDSAMVAEFIKVHVRDEIEKHNRLIDRGEAETNIERIETLIICTLAMAVHDNWAGRKTNKAFSKEDENTTILKEVTPRTGGDPSHANLEMSVAGSGLPRVVRRFPDCPPNDRKERNIIFVDDNKIKTRIAGTDQEEEFANPEISTSLSAFAELVSDRGLRVFDLYLREGRNMRTRFFEVLFDGSLPANMVNAQHRVFPTANEVNHDDALLGAFRISKEFLWLFLSNDMRLLKCSVFWSEPILTMFGEDVAKKLDSLATSSEFRRVCSRSRGVQVDEAQLRQRVLRTYFLLLQLSVELLQSQQPDASSVFFGQQVQRVTATFLREAGAMAFISESRIGERTLLDLIVSRTTEARARNDGKRPAVDHPRAGIDDFEGFEAQDLATIAMSCIGVDHRIGAMANETSSEEERRRQTAASDALASLFQQFVMEDSPNEWVDRFKGVETLAYQLVYMFREQCEVAVEKFEAHIQCEMADRSHAERMQRPARERELLVDIFSTAKRRYAGGIVQQDMLRNPEWLNDHELLVDHVLSEASRSDNDEHIKLIRRITAEFMRERIRDKKMPLTPHHTQALAMLMASEFYAHRVDALSASLETNANVRKQKLEEHYHEFSTLILQMKTGEGKSVVIAFLAVFLYLTYNDCKQVHILTNNEALLQRDYEVFEKFCKRFTKANGYNRDVTCSPCIKKGTSICFTLKKGINNYFNENIFSGQSDLKGIILLVDEVDDLVVNEEPTQPYVKRDEQLSSGANDENPRLNFIEAFKELKKATINNKQPIRPQKVHQAVWQEAIGIKELAEKMIKQTPSTPRGNYKWDGTEYVMLDSEGRIPKVREQGDWISWMNYVWGRSDKMVKYSYFNVLCTPYLYRKYDCIIGLTGSVGGSKEREYIKKTYQAVCFEVPEFLNTCAGDGKIPPTHRGVRLKDTDEDQLDEVVKIVCDHYQKVPVLIITRGETELAKVHNKLTELAKEENGKLLSCTEGNGVARKVDSQIQRLQEHDPDELNYDGSVRTAQAKEWFKLTGKIIANAMEMHSVTIPEVSITDQQRQGQSPNLIPDRVLVIEYCPANNDPSSVTDFFATQMEVDKELVLVQLRGDILTVSVCCNEDKEDEQYGKLESAMQNAESCLRLSKEMAGSPPIARKPWNPVKELTYFQITVTDKWGGRGHDYESKHDRAEQAGGPLVIATSVPDAREWTQWKGRTARQDKKGQYIVVLSRESEKRAAREEGRERYADTLLNEVATCAQLGDKLERESKDLEPTSNPAKFKSLEAIKHYEEATSKLIEAVDGNVHARLQHYQSSQMRGVWMNQLCELYFEKYPRDLQATWPATSNAARNGADDVKLSRLIRDMIYFKSGTDILNQVTSKFGEDVANALQRLPKPWAIEESTEFGACVTARPPPNRIIFTIDVSGSMSETCTRNTNGAAISRLNVVHESLNVILREIISEEDEVLLIEFANCVHERSRGFLAYQNIETHVNEMVNEFELGVKSYRRSPGSEQAKIFIERHGRTRLYAALAKAASRCTTYKSPVWILALTDGANNDPDDQGTQGQRHTFNVAKRALEEARNKNPEVNLAVICFFGNEIQPDIKDRIRDDLNELIELTRKGLLKEATNALQLRNAFQDIAHAAAPVAGAS</sequence>
<protein>
    <recommendedName>
        <fullName evidence="2">VWFA domain-containing protein</fullName>
    </recommendedName>
</protein>
<evidence type="ECO:0000313" key="4">
    <source>
        <dbReference type="Proteomes" id="UP001515480"/>
    </source>
</evidence>
<organism evidence="3 4">
    <name type="scientific">Prymnesium parvum</name>
    <name type="common">Toxic golden alga</name>
    <dbReference type="NCBI Taxonomy" id="97485"/>
    <lineage>
        <taxon>Eukaryota</taxon>
        <taxon>Haptista</taxon>
        <taxon>Haptophyta</taxon>
        <taxon>Prymnesiophyceae</taxon>
        <taxon>Prymnesiales</taxon>
        <taxon>Prymnesiaceae</taxon>
        <taxon>Prymnesium</taxon>
    </lineage>
</organism>
<evidence type="ECO:0000259" key="2">
    <source>
        <dbReference type="PROSITE" id="PS50234"/>
    </source>
</evidence>
<dbReference type="CDD" id="cd00198">
    <property type="entry name" value="vWFA"/>
    <property type="match status" value="1"/>
</dbReference>
<dbReference type="PROSITE" id="PS50234">
    <property type="entry name" value="VWFA"/>
    <property type="match status" value="1"/>
</dbReference>
<dbReference type="GO" id="GO:0017038">
    <property type="term" value="P:protein import"/>
    <property type="evidence" value="ECO:0007669"/>
    <property type="project" value="InterPro"/>
</dbReference>